<accession>A0A915HDQ4</accession>
<feature type="region of interest" description="Disordered" evidence="1">
    <location>
        <begin position="1"/>
        <end position="31"/>
    </location>
</feature>
<dbReference type="WBParaSite" id="nRc.2.0.1.t00191-RA">
    <property type="protein sequence ID" value="nRc.2.0.1.t00191-RA"/>
    <property type="gene ID" value="nRc.2.0.1.g00191"/>
</dbReference>
<keyword evidence="2" id="KW-1185">Reference proteome</keyword>
<dbReference type="AlphaFoldDB" id="A0A915HDQ4"/>
<protein>
    <submittedName>
        <fullName evidence="3">Uncharacterized protein</fullName>
    </submittedName>
</protein>
<sequence>MSPPANWHAQPPFSQNSTTATAIGASPRRHPSIRNGSSLAIANEVHHFRIEAREVLEQLSTTAAQITNNVPTVQTIVQIIGAISDQFQHQQLCVQREIQEQVQSTNARFAALAEQMQELSSTITAAAVAHNPPTSRPLPVTSQFHGEETRNIYITNETLPETELALAFSRPPTHIKPKAPSMDTLYNHEFSRTGRGEDEVSRTAPQPRPPPTVNPFGFSDYWPDDYYDHWQPWYDLSGMSHRKEDSGIKTIVHNMHPLAINGATTNKCLLGFFIRLENEFGYDASNHLKMSALRHLTHDTPSDKIQDMMRYEDTKY</sequence>
<reference evidence="3" key="1">
    <citation type="submission" date="2022-11" db="UniProtKB">
        <authorList>
            <consortium name="WormBaseParasite"/>
        </authorList>
    </citation>
    <scope>IDENTIFICATION</scope>
</reference>
<feature type="region of interest" description="Disordered" evidence="1">
    <location>
        <begin position="192"/>
        <end position="214"/>
    </location>
</feature>
<name>A0A915HDQ4_ROMCU</name>
<evidence type="ECO:0000313" key="2">
    <source>
        <dbReference type="Proteomes" id="UP000887565"/>
    </source>
</evidence>
<evidence type="ECO:0000256" key="1">
    <source>
        <dbReference type="SAM" id="MobiDB-lite"/>
    </source>
</evidence>
<feature type="compositionally biased region" description="Basic and acidic residues" evidence="1">
    <location>
        <begin position="192"/>
        <end position="201"/>
    </location>
</feature>
<feature type="compositionally biased region" description="Polar residues" evidence="1">
    <location>
        <begin position="12"/>
        <end position="21"/>
    </location>
</feature>
<evidence type="ECO:0000313" key="3">
    <source>
        <dbReference type="WBParaSite" id="nRc.2.0.1.t00191-RA"/>
    </source>
</evidence>
<proteinExistence type="predicted"/>
<dbReference type="Proteomes" id="UP000887565">
    <property type="component" value="Unplaced"/>
</dbReference>
<organism evidence="2 3">
    <name type="scientific">Romanomermis culicivorax</name>
    <name type="common">Nematode worm</name>
    <dbReference type="NCBI Taxonomy" id="13658"/>
    <lineage>
        <taxon>Eukaryota</taxon>
        <taxon>Metazoa</taxon>
        <taxon>Ecdysozoa</taxon>
        <taxon>Nematoda</taxon>
        <taxon>Enoplea</taxon>
        <taxon>Dorylaimia</taxon>
        <taxon>Mermithida</taxon>
        <taxon>Mermithoidea</taxon>
        <taxon>Mermithidae</taxon>
        <taxon>Romanomermis</taxon>
    </lineage>
</organism>